<comment type="caution">
    <text evidence="6">The sequence shown here is derived from an EMBL/GenBank/DDBJ whole genome shotgun (WGS) entry which is preliminary data.</text>
</comment>
<dbReference type="InterPro" id="IPR000847">
    <property type="entry name" value="LysR_HTH_N"/>
</dbReference>
<keyword evidence="7" id="KW-1185">Reference proteome</keyword>
<dbReference type="Proteomes" id="UP000639294">
    <property type="component" value="Unassembled WGS sequence"/>
</dbReference>
<evidence type="ECO:0000313" key="7">
    <source>
        <dbReference type="Proteomes" id="UP000639294"/>
    </source>
</evidence>
<dbReference type="PRINTS" id="PR00039">
    <property type="entry name" value="HTHLYSR"/>
</dbReference>
<dbReference type="InterPro" id="IPR036388">
    <property type="entry name" value="WH-like_DNA-bd_sf"/>
</dbReference>
<dbReference type="SUPFAM" id="SSF46785">
    <property type="entry name" value="Winged helix' DNA-binding domain"/>
    <property type="match status" value="1"/>
</dbReference>
<keyword evidence="2" id="KW-0805">Transcription regulation</keyword>
<dbReference type="PANTHER" id="PTHR30537">
    <property type="entry name" value="HTH-TYPE TRANSCRIPTIONAL REGULATOR"/>
    <property type="match status" value="1"/>
</dbReference>
<feature type="domain" description="HTH lysR-type" evidence="5">
    <location>
        <begin position="5"/>
        <end position="62"/>
    </location>
</feature>
<dbReference type="InterPro" id="IPR058163">
    <property type="entry name" value="LysR-type_TF_proteobact-type"/>
</dbReference>
<dbReference type="EMBL" id="JADLJS010000001">
    <property type="protein sequence ID" value="MBF8644017.1"/>
    <property type="molecule type" value="Genomic_DNA"/>
</dbReference>
<dbReference type="RefSeq" id="WP_196172558.1">
    <property type="nucleotide sequence ID" value="NZ_JADLJR010000001.1"/>
</dbReference>
<sequence>MFTSERLKGIDVFVAVSQTGSFTSAADKLSVSNSAISKSISRLERRLSVKLFHRTTRRLSLTEAGKVFYKTCSRVLDKLEQAEHTLRNEQGEVAGRVRIDLPASYGRRHALPAILNLVDIYPDLQPHISFTDQFVDLLVQDIDVVVRIGWPDPWLEGVRHHQFGSERLVYCAAPSYLNDHPAPSSFDELEAHHLVLYGRTDGVLSPWYLGDGSTGERQRRSMPARLAAGDGEGVMISVLAGFGIAQLPTWLIQEYLDRGALIQVLPELASKGRPMHLAWLKRSESLPRVEAVVGWLKQKLTDPCPSNPDYS</sequence>
<reference evidence="6 7" key="1">
    <citation type="submission" date="2020-10" db="EMBL/GenBank/DDBJ databases">
        <title>Genome sequences of Pseudomonas isolates.</title>
        <authorList>
            <person name="Wessels L."/>
            <person name="Reich F."/>
            <person name="Hammerl J."/>
        </authorList>
    </citation>
    <scope>NUCLEOTIDE SEQUENCE [LARGE SCALE GENOMIC DNA]</scope>
    <source>
        <strain evidence="6 7">20-MO00628-0</strain>
    </source>
</reference>
<protein>
    <submittedName>
        <fullName evidence="6">LysR family transcriptional regulator</fullName>
    </submittedName>
</protein>
<keyword evidence="3" id="KW-0238">DNA-binding</keyword>
<name>A0ABS0FUK7_9PSED</name>
<dbReference type="SUPFAM" id="SSF53850">
    <property type="entry name" value="Periplasmic binding protein-like II"/>
    <property type="match status" value="1"/>
</dbReference>
<gene>
    <name evidence="6" type="ORF">IRZ77_00385</name>
</gene>
<dbReference type="InterPro" id="IPR005119">
    <property type="entry name" value="LysR_subst-bd"/>
</dbReference>
<evidence type="ECO:0000256" key="2">
    <source>
        <dbReference type="ARBA" id="ARBA00023015"/>
    </source>
</evidence>
<evidence type="ECO:0000259" key="5">
    <source>
        <dbReference type="PROSITE" id="PS50931"/>
    </source>
</evidence>
<dbReference type="Pfam" id="PF00126">
    <property type="entry name" value="HTH_1"/>
    <property type="match status" value="1"/>
</dbReference>
<dbReference type="PROSITE" id="PS50931">
    <property type="entry name" value="HTH_LYSR"/>
    <property type="match status" value="1"/>
</dbReference>
<evidence type="ECO:0000313" key="6">
    <source>
        <dbReference type="EMBL" id="MBF8644017.1"/>
    </source>
</evidence>
<accession>A0ABS0FUK7</accession>
<dbReference type="InterPro" id="IPR036390">
    <property type="entry name" value="WH_DNA-bd_sf"/>
</dbReference>
<keyword evidence="4" id="KW-0804">Transcription</keyword>
<dbReference type="Gene3D" id="1.10.10.10">
    <property type="entry name" value="Winged helix-like DNA-binding domain superfamily/Winged helix DNA-binding domain"/>
    <property type="match status" value="1"/>
</dbReference>
<dbReference type="Pfam" id="PF03466">
    <property type="entry name" value="LysR_substrate"/>
    <property type="match status" value="1"/>
</dbReference>
<comment type="similarity">
    <text evidence="1">Belongs to the LysR transcriptional regulatory family.</text>
</comment>
<evidence type="ECO:0000256" key="1">
    <source>
        <dbReference type="ARBA" id="ARBA00009437"/>
    </source>
</evidence>
<evidence type="ECO:0000256" key="3">
    <source>
        <dbReference type="ARBA" id="ARBA00023125"/>
    </source>
</evidence>
<organism evidence="6 7">
    <name type="scientific">Pseudomonas pudica</name>
    <dbReference type="NCBI Taxonomy" id="272772"/>
    <lineage>
        <taxon>Bacteria</taxon>
        <taxon>Pseudomonadati</taxon>
        <taxon>Pseudomonadota</taxon>
        <taxon>Gammaproteobacteria</taxon>
        <taxon>Pseudomonadales</taxon>
        <taxon>Pseudomonadaceae</taxon>
        <taxon>Pseudomonas</taxon>
    </lineage>
</organism>
<dbReference type="Gene3D" id="3.40.190.290">
    <property type="match status" value="1"/>
</dbReference>
<proteinExistence type="inferred from homology"/>
<dbReference type="PANTHER" id="PTHR30537:SF72">
    <property type="entry name" value="LYSR FAMILY TRANSCRIPTIONAL REGULATOR"/>
    <property type="match status" value="1"/>
</dbReference>
<evidence type="ECO:0000256" key="4">
    <source>
        <dbReference type="ARBA" id="ARBA00023163"/>
    </source>
</evidence>